<feature type="transmembrane region" description="Helical" evidence="1">
    <location>
        <begin position="24"/>
        <end position="47"/>
    </location>
</feature>
<name>A0A422NHD2_9TRYP</name>
<keyword evidence="1" id="KW-1133">Transmembrane helix</keyword>
<dbReference type="GeneID" id="40321506"/>
<organism evidence="2 3">
    <name type="scientific">Trypanosoma conorhini</name>
    <dbReference type="NCBI Taxonomy" id="83891"/>
    <lineage>
        <taxon>Eukaryota</taxon>
        <taxon>Discoba</taxon>
        <taxon>Euglenozoa</taxon>
        <taxon>Kinetoplastea</taxon>
        <taxon>Metakinetoplastina</taxon>
        <taxon>Trypanosomatida</taxon>
        <taxon>Trypanosomatidae</taxon>
        <taxon>Trypanosoma</taxon>
    </lineage>
</organism>
<keyword evidence="1" id="KW-0812">Transmembrane</keyword>
<proteinExistence type="predicted"/>
<dbReference type="Proteomes" id="UP000284403">
    <property type="component" value="Unassembled WGS sequence"/>
</dbReference>
<accession>A0A422NHD2</accession>
<evidence type="ECO:0000256" key="1">
    <source>
        <dbReference type="SAM" id="Phobius"/>
    </source>
</evidence>
<dbReference type="EMBL" id="MKKU01000660">
    <property type="protein sequence ID" value="RNF04883.1"/>
    <property type="molecule type" value="Genomic_DNA"/>
</dbReference>
<dbReference type="RefSeq" id="XP_029225145.1">
    <property type="nucleotide sequence ID" value="XM_029374754.1"/>
</dbReference>
<sequence>MLPFLPCSLFDSDIGSSVANGVTGLFPCALAVIVLTAASVIVVRVISLFRRRRCTSRVPQDFRNTQWRLEDSYYYNGEWDSQKLSTYAFLVEEQQKHSYLVGVFDKKCRGYICPSCNNFIDRDVETVRRHHLHCVNTLTPNVISYRGWWAQVDHTL</sequence>
<evidence type="ECO:0000313" key="2">
    <source>
        <dbReference type="EMBL" id="RNF04883.1"/>
    </source>
</evidence>
<dbReference type="AlphaFoldDB" id="A0A422NHD2"/>
<reference evidence="2 3" key="1">
    <citation type="journal article" date="2018" name="BMC Genomics">
        <title>Genomic comparison of Trypanosoma conorhini and Trypanosoma rangeli to Trypanosoma cruzi strains of high and low virulence.</title>
        <authorList>
            <person name="Bradwell K.R."/>
            <person name="Koparde V.N."/>
            <person name="Matveyev A.V."/>
            <person name="Serrano M.G."/>
            <person name="Alves J.M."/>
            <person name="Parikh H."/>
            <person name="Huang B."/>
            <person name="Lee V."/>
            <person name="Espinosa-Alvarez O."/>
            <person name="Ortiz P.A."/>
            <person name="Costa-Martins A.G."/>
            <person name="Teixeira M.M."/>
            <person name="Buck G.A."/>
        </authorList>
    </citation>
    <scope>NUCLEOTIDE SEQUENCE [LARGE SCALE GENOMIC DNA]</scope>
    <source>
        <strain evidence="2 3">025E</strain>
    </source>
</reference>
<evidence type="ECO:0000313" key="3">
    <source>
        <dbReference type="Proteomes" id="UP000284403"/>
    </source>
</evidence>
<gene>
    <name evidence="2" type="ORF">Tco025E_07895</name>
</gene>
<comment type="caution">
    <text evidence="2">The sequence shown here is derived from an EMBL/GenBank/DDBJ whole genome shotgun (WGS) entry which is preliminary data.</text>
</comment>
<protein>
    <submittedName>
        <fullName evidence="2">Uncharacterized protein</fullName>
    </submittedName>
</protein>
<keyword evidence="3" id="KW-1185">Reference proteome</keyword>
<keyword evidence="1" id="KW-0472">Membrane</keyword>